<proteinExistence type="predicted"/>
<keyword evidence="3" id="KW-1185">Reference proteome</keyword>
<evidence type="ECO:0000313" key="2">
    <source>
        <dbReference type="EMBL" id="OSX67973.1"/>
    </source>
</evidence>
<dbReference type="AlphaFoldDB" id="A0A1X6NHY3"/>
<protein>
    <submittedName>
        <fullName evidence="2">Uncharacterized protein</fullName>
    </submittedName>
</protein>
<dbReference type="EMBL" id="KZ110591">
    <property type="protein sequence ID" value="OSX67973.1"/>
    <property type="molecule type" value="Genomic_DNA"/>
</dbReference>
<accession>A0A1X6NHY3</accession>
<feature type="region of interest" description="Disordered" evidence="1">
    <location>
        <begin position="29"/>
        <end position="57"/>
    </location>
</feature>
<gene>
    <name evidence="2" type="ORF">POSPLADRAFT_1127286</name>
</gene>
<sequence length="57" mass="6328">GEDDGLRAIWDVNVDEVLSVESINLALTGSHDGWGEDGKEPSSRVRKDKHHPLKCRC</sequence>
<evidence type="ECO:0000313" key="3">
    <source>
        <dbReference type="Proteomes" id="UP000194127"/>
    </source>
</evidence>
<dbReference type="OrthoDB" id="10408869at2759"/>
<reference evidence="2 3" key="1">
    <citation type="submission" date="2017-04" db="EMBL/GenBank/DDBJ databases">
        <title>Genome Sequence of the Model Brown-Rot Fungus Postia placenta SB12.</title>
        <authorList>
            <consortium name="DOE Joint Genome Institute"/>
            <person name="Gaskell J."/>
            <person name="Kersten P."/>
            <person name="Larrondo L.F."/>
            <person name="Canessa P."/>
            <person name="Martinez D."/>
            <person name="Hibbett D."/>
            <person name="Schmoll M."/>
            <person name="Kubicek C.P."/>
            <person name="Martinez A.T."/>
            <person name="Yadav J."/>
            <person name="Master E."/>
            <person name="Magnuson J.K."/>
            <person name="James T."/>
            <person name="Yaver D."/>
            <person name="Berka R."/>
            <person name="Labutti K."/>
            <person name="Lipzen A."/>
            <person name="Aerts A."/>
            <person name="Barry K."/>
            <person name="Henrissat B."/>
            <person name="Blanchette R."/>
            <person name="Grigoriev I."/>
            <person name="Cullen D."/>
        </authorList>
    </citation>
    <scope>NUCLEOTIDE SEQUENCE [LARGE SCALE GENOMIC DNA]</scope>
    <source>
        <strain evidence="2 3">MAD-698-R-SB12</strain>
    </source>
</reference>
<feature type="non-terminal residue" evidence="2">
    <location>
        <position position="1"/>
    </location>
</feature>
<organism evidence="2 3">
    <name type="scientific">Postia placenta MAD-698-R-SB12</name>
    <dbReference type="NCBI Taxonomy" id="670580"/>
    <lineage>
        <taxon>Eukaryota</taxon>
        <taxon>Fungi</taxon>
        <taxon>Dikarya</taxon>
        <taxon>Basidiomycota</taxon>
        <taxon>Agaricomycotina</taxon>
        <taxon>Agaricomycetes</taxon>
        <taxon>Polyporales</taxon>
        <taxon>Adustoporiaceae</taxon>
        <taxon>Rhodonia</taxon>
    </lineage>
</organism>
<dbReference type="Proteomes" id="UP000194127">
    <property type="component" value="Unassembled WGS sequence"/>
</dbReference>
<name>A0A1X6NHY3_9APHY</name>
<evidence type="ECO:0000256" key="1">
    <source>
        <dbReference type="SAM" id="MobiDB-lite"/>
    </source>
</evidence>
<feature type="compositionally biased region" description="Basic residues" evidence="1">
    <location>
        <begin position="46"/>
        <end position="57"/>
    </location>
</feature>
<feature type="compositionally biased region" description="Basic and acidic residues" evidence="1">
    <location>
        <begin position="33"/>
        <end position="45"/>
    </location>
</feature>
<dbReference type="GeneID" id="36328552"/>
<dbReference type="RefSeq" id="XP_024344767.1">
    <property type="nucleotide sequence ID" value="XM_024483603.1"/>
</dbReference>